<feature type="compositionally biased region" description="Basic residues" evidence="1">
    <location>
        <begin position="1"/>
        <end position="10"/>
    </location>
</feature>
<evidence type="ECO:0000313" key="3">
    <source>
        <dbReference type="Proteomes" id="UP000036987"/>
    </source>
</evidence>
<proteinExistence type="predicted"/>
<comment type="caution">
    <text evidence="2">The sequence shown here is derived from an EMBL/GenBank/DDBJ whole genome shotgun (WGS) entry which is preliminary data.</text>
</comment>
<protein>
    <submittedName>
        <fullName evidence="2">Uncharacterized protein</fullName>
    </submittedName>
</protein>
<dbReference type="EMBL" id="LFYR01001802">
    <property type="protein sequence ID" value="KMZ59338.1"/>
    <property type="molecule type" value="Genomic_DNA"/>
</dbReference>
<sequence>MQEHIHHQKPKGFPSKGEGDNIKLGPSRRSKRAWGRWATRIQTGPHGERRVFLTLGGAGNLQAARSARIRRRMWW</sequence>
<dbReference type="AlphaFoldDB" id="A0A0K9NRW4"/>
<evidence type="ECO:0000256" key="1">
    <source>
        <dbReference type="SAM" id="MobiDB-lite"/>
    </source>
</evidence>
<gene>
    <name evidence="2" type="ORF">ZOSMA_69G00350</name>
</gene>
<organism evidence="2 3">
    <name type="scientific">Zostera marina</name>
    <name type="common">Eelgrass</name>
    <dbReference type="NCBI Taxonomy" id="29655"/>
    <lineage>
        <taxon>Eukaryota</taxon>
        <taxon>Viridiplantae</taxon>
        <taxon>Streptophyta</taxon>
        <taxon>Embryophyta</taxon>
        <taxon>Tracheophyta</taxon>
        <taxon>Spermatophyta</taxon>
        <taxon>Magnoliopsida</taxon>
        <taxon>Liliopsida</taxon>
        <taxon>Zosteraceae</taxon>
        <taxon>Zostera</taxon>
    </lineage>
</organism>
<accession>A0A0K9NRW4</accession>
<feature type="region of interest" description="Disordered" evidence="1">
    <location>
        <begin position="1"/>
        <end position="41"/>
    </location>
</feature>
<evidence type="ECO:0000313" key="2">
    <source>
        <dbReference type="EMBL" id="KMZ59338.1"/>
    </source>
</evidence>
<reference evidence="3" key="1">
    <citation type="journal article" date="2016" name="Nature">
        <title>The genome of the seagrass Zostera marina reveals angiosperm adaptation to the sea.</title>
        <authorList>
            <person name="Olsen J.L."/>
            <person name="Rouze P."/>
            <person name="Verhelst B."/>
            <person name="Lin Y.-C."/>
            <person name="Bayer T."/>
            <person name="Collen J."/>
            <person name="Dattolo E."/>
            <person name="De Paoli E."/>
            <person name="Dittami S."/>
            <person name="Maumus F."/>
            <person name="Michel G."/>
            <person name="Kersting A."/>
            <person name="Lauritano C."/>
            <person name="Lohaus R."/>
            <person name="Toepel M."/>
            <person name="Tonon T."/>
            <person name="Vanneste K."/>
            <person name="Amirebrahimi M."/>
            <person name="Brakel J."/>
            <person name="Bostroem C."/>
            <person name="Chovatia M."/>
            <person name="Grimwood J."/>
            <person name="Jenkins J.W."/>
            <person name="Jueterbock A."/>
            <person name="Mraz A."/>
            <person name="Stam W.T."/>
            <person name="Tice H."/>
            <person name="Bornberg-Bauer E."/>
            <person name="Green P.J."/>
            <person name="Pearson G.A."/>
            <person name="Procaccini G."/>
            <person name="Duarte C.M."/>
            <person name="Schmutz J."/>
            <person name="Reusch T.B.H."/>
            <person name="Van de Peer Y."/>
        </authorList>
    </citation>
    <scope>NUCLEOTIDE SEQUENCE [LARGE SCALE GENOMIC DNA]</scope>
    <source>
        <strain evidence="3">cv. Finnish</strain>
    </source>
</reference>
<dbReference type="Proteomes" id="UP000036987">
    <property type="component" value="Unassembled WGS sequence"/>
</dbReference>
<keyword evidence="3" id="KW-1185">Reference proteome</keyword>
<name>A0A0K9NRW4_ZOSMR</name>